<name>A5DKH5_PICGU</name>
<evidence type="ECO:0000256" key="6">
    <source>
        <dbReference type="ARBA" id="ARBA00023125"/>
    </source>
</evidence>
<dbReference type="InterPro" id="IPR013087">
    <property type="entry name" value="Znf_C2H2_type"/>
</dbReference>
<feature type="compositionally biased region" description="Low complexity" evidence="9">
    <location>
        <begin position="339"/>
        <end position="353"/>
    </location>
</feature>
<dbReference type="GeneID" id="5126166"/>
<evidence type="ECO:0000256" key="8">
    <source>
        <dbReference type="PROSITE-ProRule" id="PRU00042"/>
    </source>
</evidence>
<keyword evidence="7" id="KW-0539">Nucleus</keyword>
<dbReference type="PANTHER" id="PTHR14003:SF23">
    <property type="entry name" value="ZINC FINGER PROTEIN 143"/>
    <property type="match status" value="1"/>
</dbReference>
<evidence type="ECO:0000256" key="3">
    <source>
        <dbReference type="ARBA" id="ARBA00022737"/>
    </source>
</evidence>
<dbReference type="EMBL" id="CH408158">
    <property type="protein sequence ID" value="EDK39678.2"/>
    <property type="molecule type" value="Genomic_DNA"/>
</dbReference>
<dbReference type="PANTHER" id="PTHR14003">
    <property type="entry name" value="TRANSCRIPTIONAL REPRESSOR PROTEIN YY"/>
    <property type="match status" value="1"/>
</dbReference>
<dbReference type="InParanoid" id="A5DKH5"/>
<dbReference type="GO" id="GO:0000981">
    <property type="term" value="F:DNA-binding transcription factor activity, RNA polymerase II-specific"/>
    <property type="evidence" value="ECO:0007669"/>
    <property type="project" value="UniProtKB-ARBA"/>
</dbReference>
<evidence type="ECO:0000256" key="9">
    <source>
        <dbReference type="SAM" id="MobiDB-lite"/>
    </source>
</evidence>
<dbReference type="HOGENOM" id="CLU_014727_1_0_1"/>
<accession>A5DKH5</accession>
<feature type="domain" description="C2H2-type" evidence="10">
    <location>
        <begin position="499"/>
        <end position="526"/>
    </location>
</feature>
<feature type="region of interest" description="Disordered" evidence="9">
    <location>
        <begin position="329"/>
        <end position="357"/>
    </location>
</feature>
<dbReference type="FunFam" id="3.30.160.60:FF:000125">
    <property type="entry name" value="Putative zinc finger protein 143"/>
    <property type="match status" value="1"/>
</dbReference>
<sequence length="572" mass="65089">MQEISAEKVLTHGFVHGHIHKHKDHTHIHGHIHNHDHDHHHGLDEAADKVELCPESEELALCDEIFCNELDDCLFTNCQDTRDQCSQHECYDETAYSTYDCTSCCEDPNCDSTNSVCPSLVCKDPACSGEHQDHENNLCDLQLSKRPIFENLINNVHSGICEEQPRKKLRSDPLKVPKLQLHFPHECHPAPEQNASTKCDSDAKPCSVNHHHIHQSCFHTTIPNPPIGSEDPVMSDFDFYVQFNNFNETLKSLSDISYPEYLCEWENCHKTVTNQTFLQHLLENHIGQEYSRSDVKSEAPYHCEWNYCNFMDSDLNSLINHVNVHKKHSETNKNNVLTPSSSELSANSSPLENTTTDHHLDIRPVGQASNYNITAMEIRPTDAHSRCNHVEDPTFTCKWETHTENGVPVPCGKSHGSAAELHNHLLEEHLKSGQKSYDCCWMGCERHNGKNFRQRQKLVRHLFIHTKHRPCVCDICGARFAVANMLKQHMRTHSGEKPYACNVCGKQFSTSSSLSIHNRVHTGEKPLMCKWPGCGKRFRESSNLTKHMKVHYKSNKPEDAAFLPIEGAITAG</sequence>
<dbReference type="VEuPathDB" id="FungiDB:PGUG_03776"/>
<feature type="domain" description="C2H2-type" evidence="10">
    <location>
        <begin position="442"/>
        <end position="470"/>
    </location>
</feature>
<dbReference type="PROSITE" id="PS50157">
    <property type="entry name" value="ZINC_FINGER_C2H2_2"/>
    <property type="match status" value="4"/>
</dbReference>
<dbReference type="OrthoDB" id="3437960at2759"/>
<dbReference type="GO" id="GO:0005634">
    <property type="term" value="C:nucleus"/>
    <property type="evidence" value="ECO:0007669"/>
    <property type="project" value="UniProtKB-SubCell"/>
</dbReference>
<dbReference type="AlphaFoldDB" id="A5DKH5"/>
<reference evidence="11" key="2">
    <citation type="journal article" date="2009" name="Nature">
        <title>Evolution of pathogenicity and sexual reproduction in eight Candida genomes.</title>
        <authorList>
            <person name="Butler G."/>
            <person name="Rasmussen M.D."/>
            <person name="Lin M.F."/>
            <person name="Santos M.A."/>
            <person name="Sakthikumar S."/>
            <person name="Munro C.A."/>
            <person name="Rheinbay E."/>
            <person name="Grabherr M."/>
            <person name="Forche A."/>
            <person name="Reedy J.L."/>
            <person name="Agrafioti I."/>
            <person name="Arnaud M.B."/>
            <person name="Bates S."/>
            <person name="Brown A.J."/>
            <person name="Brunke S."/>
            <person name="Costanzo M.C."/>
            <person name="Fitzpatrick D.A."/>
            <person name="de Groot P.W."/>
            <person name="Harris D."/>
            <person name="Hoyer L.L."/>
            <person name="Hube B."/>
            <person name="Klis F.M."/>
            <person name="Kodira C."/>
            <person name="Lennard N."/>
            <person name="Logue M.E."/>
            <person name="Martin R."/>
            <person name="Neiman A.M."/>
            <person name="Nikolaou E."/>
            <person name="Quail M.A."/>
            <person name="Quinn J."/>
            <person name="Santos M.C."/>
            <person name="Schmitzberger F.F."/>
            <person name="Sherlock G."/>
            <person name="Shah P."/>
            <person name="Silverstein K.A."/>
            <person name="Skrzypek M.S."/>
            <person name="Soll D."/>
            <person name="Staggs R."/>
            <person name="Stansfield I."/>
            <person name="Stumpf M.P."/>
            <person name="Sudbery P.E."/>
            <person name="Srikantha T."/>
            <person name="Zeng Q."/>
            <person name="Berman J."/>
            <person name="Berriman M."/>
            <person name="Heitman J."/>
            <person name="Gow N.A."/>
            <person name="Lorenz M.C."/>
            <person name="Birren B.W."/>
            <person name="Kellis M."/>
            <person name="Cuomo C.A."/>
        </authorList>
    </citation>
    <scope>NUCLEOTIDE SEQUENCE [LARGE SCALE GENOMIC DNA]</scope>
    <source>
        <strain evidence="11">ATCC 6260</strain>
    </source>
</reference>
<evidence type="ECO:0000256" key="1">
    <source>
        <dbReference type="ARBA" id="ARBA00004123"/>
    </source>
</evidence>
<dbReference type="RefSeq" id="XP_001484395.2">
    <property type="nucleotide sequence ID" value="XM_001484345.1"/>
</dbReference>
<gene>
    <name evidence="11" type="ORF">PGUG_03776</name>
</gene>
<keyword evidence="2" id="KW-0479">Metal-binding</keyword>
<evidence type="ECO:0000256" key="5">
    <source>
        <dbReference type="ARBA" id="ARBA00022833"/>
    </source>
</evidence>
<evidence type="ECO:0000256" key="7">
    <source>
        <dbReference type="ARBA" id="ARBA00023242"/>
    </source>
</evidence>
<dbReference type="FunFam" id="3.30.160.60:FF:000446">
    <property type="entry name" value="Zinc finger protein"/>
    <property type="match status" value="1"/>
</dbReference>
<feature type="domain" description="C2H2-type" evidence="10">
    <location>
        <begin position="471"/>
        <end position="498"/>
    </location>
</feature>
<dbReference type="OMA" id="KDHTHIH"/>
<comment type="subcellular location">
    <subcellularLocation>
        <location evidence="1">Nucleus</location>
    </subcellularLocation>
</comment>
<dbReference type="KEGG" id="pgu:PGUG_03776"/>
<dbReference type="Proteomes" id="UP000001997">
    <property type="component" value="Unassembled WGS sequence"/>
</dbReference>
<keyword evidence="5" id="KW-0862">Zinc</keyword>
<proteinExistence type="predicted"/>
<organism evidence="11 12">
    <name type="scientific">Meyerozyma guilliermondii (strain ATCC 6260 / CBS 566 / DSM 6381 / JCM 1539 / NBRC 10279 / NRRL Y-324)</name>
    <name type="common">Yeast</name>
    <name type="synonym">Candida guilliermondii</name>
    <dbReference type="NCBI Taxonomy" id="294746"/>
    <lineage>
        <taxon>Eukaryota</taxon>
        <taxon>Fungi</taxon>
        <taxon>Dikarya</taxon>
        <taxon>Ascomycota</taxon>
        <taxon>Saccharomycotina</taxon>
        <taxon>Pichiomycetes</taxon>
        <taxon>Debaryomycetaceae</taxon>
        <taxon>Meyerozyma</taxon>
    </lineage>
</organism>
<evidence type="ECO:0000259" key="10">
    <source>
        <dbReference type="PROSITE" id="PS50157"/>
    </source>
</evidence>
<evidence type="ECO:0000313" key="12">
    <source>
        <dbReference type="Proteomes" id="UP000001997"/>
    </source>
</evidence>
<dbReference type="GO" id="GO:0000785">
    <property type="term" value="C:chromatin"/>
    <property type="evidence" value="ECO:0007669"/>
    <property type="project" value="TreeGrafter"/>
</dbReference>
<dbReference type="GO" id="GO:0000978">
    <property type="term" value="F:RNA polymerase II cis-regulatory region sequence-specific DNA binding"/>
    <property type="evidence" value="ECO:0007669"/>
    <property type="project" value="TreeGrafter"/>
</dbReference>
<dbReference type="eggNOG" id="KOG1721">
    <property type="taxonomic scope" value="Eukaryota"/>
</dbReference>
<keyword evidence="3" id="KW-0677">Repeat</keyword>
<dbReference type="Gene3D" id="6.10.140.370">
    <property type="match status" value="1"/>
</dbReference>
<dbReference type="InterPro" id="IPR036236">
    <property type="entry name" value="Znf_C2H2_sf"/>
</dbReference>
<evidence type="ECO:0000256" key="2">
    <source>
        <dbReference type="ARBA" id="ARBA00022723"/>
    </source>
</evidence>
<dbReference type="SUPFAM" id="SSF57667">
    <property type="entry name" value="beta-beta-alpha zinc fingers"/>
    <property type="match status" value="2"/>
</dbReference>
<evidence type="ECO:0000256" key="4">
    <source>
        <dbReference type="ARBA" id="ARBA00022771"/>
    </source>
</evidence>
<dbReference type="Pfam" id="PF00096">
    <property type="entry name" value="zf-C2H2"/>
    <property type="match status" value="3"/>
</dbReference>
<dbReference type="GO" id="GO:0005667">
    <property type="term" value="C:transcription regulator complex"/>
    <property type="evidence" value="ECO:0007669"/>
    <property type="project" value="TreeGrafter"/>
</dbReference>
<keyword evidence="6" id="KW-0238">DNA-binding</keyword>
<dbReference type="SMART" id="SM00355">
    <property type="entry name" value="ZnF_C2H2"/>
    <property type="match status" value="7"/>
</dbReference>
<dbReference type="Gene3D" id="3.30.160.60">
    <property type="entry name" value="Classic Zinc Finger"/>
    <property type="match status" value="4"/>
</dbReference>
<feature type="domain" description="C2H2-type" evidence="10">
    <location>
        <begin position="527"/>
        <end position="556"/>
    </location>
</feature>
<keyword evidence="12" id="KW-1185">Reference proteome</keyword>
<keyword evidence="4 8" id="KW-0863">Zinc-finger</keyword>
<reference evidence="11" key="1">
    <citation type="submission" date="2005-03" db="EMBL/GenBank/DDBJ databases">
        <authorList>
            <person name="Giovannoni S.J."/>
            <person name="Cho J.-C."/>
            <person name="Ferriera S."/>
            <person name="Johnson J."/>
            <person name="Kravitz S."/>
            <person name="Halpern A."/>
            <person name="Remington K."/>
            <person name="Beeson K."/>
            <person name="Tran B."/>
            <person name="Rogers Y.-H."/>
            <person name="Friedman R."/>
            <person name="Venter J.C."/>
        </authorList>
    </citation>
    <scope>NUCLEOTIDE SEQUENCE</scope>
    <source>
        <strain evidence="11">ATCC 6260</strain>
    </source>
</reference>
<dbReference type="PROSITE" id="PS00028">
    <property type="entry name" value="ZINC_FINGER_C2H2_1"/>
    <property type="match status" value="3"/>
</dbReference>
<dbReference type="FunFam" id="3.30.160.60:FF:001298">
    <property type="entry name" value="zinc finger protein 23 isoform X1"/>
    <property type="match status" value="1"/>
</dbReference>
<evidence type="ECO:0000313" key="11">
    <source>
        <dbReference type="EMBL" id="EDK39678.2"/>
    </source>
</evidence>
<protein>
    <recommendedName>
        <fullName evidence="10">C2H2-type domain-containing protein</fullName>
    </recommendedName>
</protein>
<dbReference type="GO" id="GO:0008270">
    <property type="term" value="F:zinc ion binding"/>
    <property type="evidence" value="ECO:0007669"/>
    <property type="project" value="UniProtKB-KW"/>
</dbReference>